<dbReference type="EMBL" id="PYXZ01000005">
    <property type="protein sequence ID" value="PUA80589.1"/>
    <property type="molecule type" value="Genomic_DNA"/>
</dbReference>
<feature type="domain" description="N-acetyltransferase" evidence="1">
    <location>
        <begin position="6"/>
        <end position="151"/>
    </location>
</feature>
<name>A0A2R7YXH7_9ACTN</name>
<dbReference type="Pfam" id="PF13508">
    <property type="entry name" value="Acetyltransf_7"/>
    <property type="match status" value="1"/>
</dbReference>
<evidence type="ECO:0000259" key="1">
    <source>
        <dbReference type="PROSITE" id="PS51186"/>
    </source>
</evidence>
<reference evidence="2 3" key="1">
    <citation type="submission" date="2018-03" db="EMBL/GenBank/DDBJ databases">
        <authorList>
            <person name="Keele B.F."/>
        </authorList>
    </citation>
    <scope>NUCLEOTIDE SEQUENCE [LARGE SCALE GENOMIC DNA]</scope>
    <source>
        <strain evidence="2 3">IB-3</strain>
    </source>
</reference>
<dbReference type="CDD" id="cd04301">
    <property type="entry name" value="NAT_SF"/>
    <property type="match status" value="1"/>
</dbReference>
<keyword evidence="3" id="KW-1185">Reference proteome</keyword>
<organism evidence="2 3">
    <name type="scientific">Nocardioides currus</name>
    <dbReference type="NCBI Taxonomy" id="2133958"/>
    <lineage>
        <taxon>Bacteria</taxon>
        <taxon>Bacillati</taxon>
        <taxon>Actinomycetota</taxon>
        <taxon>Actinomycetes</taxon>
        <taxon>Propionibacteriales</taxon>
        <taxon>Nocardioidaceae</taxon>
        <taxon>Nocardioides</taxon>
    </lineage>
</organism>
<evidence type="ECO:0000313" key="2">
    <source>
        <dbReference type="EMBL" id="PUA80589.1"/>
    </source>
</evidence>
<protein>
    <recommendedName>
        <fullName evidence="1">N-acetyltransferase domain-containing protein</fullName>
    </recommendedName>
</protein>
<dbReference type="Proteomes" id="UP000244867">
    <property type="component" value="Unassembled WGS sequence"/>
</dbReference>
<dbReference type="SUPFAM" id="SSF55729">
    <property type="entry name" value="Acyl-CoA N-acyltransferases (Nat)"/>
    <property type="match status" value="1"/>
</dbReference>
<dbReference type="InterPro" id="IPR016181">
    <property type="entry name" value="Acyl_CoA_acyltransferase"/>
</dbReference>
<dbReference type="GO" id="GO:0016747">
    <property type="term" value="F:acyltransferase activity, transferring groups other than amino-acyl groups"/>
    <property type="evidence" value="ECO:0007669"/>
    <property type="project" value="InterPro"/>
</dbReference>
<dbReference type="PROSITE" id="PS51186">
    <property type="entry name" value="GNAT"/>
    <property type="match status" value="1"/>
</dbReference>
<dbReference type="InterPro" id="IPR000182">
    <property type="entry name" value="GNAT_dom"/>
</dbReference>
<gene>
    <name evidence="2" type="ORF">C7S10_12575</name>
</gene>
<proteinExistence type="predicted"/>
<accession>A0A2R7YXH7</accession>
<dbReference type="OrthoDB" id="9799092at2"/>
<dbReference type="AlphaFoldDB" id="A0A2R7YXH7"/>
<comment type="caution">
    <text evidence="2">The sequence shown here is derived from an EMBL/GenBank/DDBJ whole genome shotgun (WGS) entry which is preliminary data.</text>
</comment>
<evidence type="ECO:0000313" key="3">
    <source>
        <dbReference type="Proteomes" id="UP000244867"/>
    </source>
</evidence>
<dbReference type="Gene3D" id="3.40.630.30">
    <property type="match status" value="1"/>
</dbReference>
<dbReference type="RefSeq" id="WP_108344783.1">
    <property type="nucleotide sequence ID" value="NZ_PYXZ01000005.1"/>
</dbReference>
<sequence>MTSRPVVWRPATADEAGPLADLERDANLVGLAHVFGDLPFPYDAVLSRWVLLLDDPEVVVEVVAGEAGLLAYVAHDRESLRHLAVHPDVWGRGLGRAGFDRAAAAGATRLWVLDLNHRARGLYDAMGWTPSGVTQECPWPPHPVELEYRLLGSRL</sequence>